<feature type="region of interest" description="Disordered" evidence="1">
    <location>
        <begin position="323"/>
        <end position="373"/>
    </location>
</feature>
<feature type="region of interest" description="Disordered" evidence="1">
    <location>
        <begin position="135"/>
        <end position="161"/>
    </location>
</feature>
<evidence type="ECO:0000256" key="1">
    <source>
        <dbReference type="SAM" id="MobiDB-lite"/>
    </source>
</evidence>
<feature type="compositionally biased region" description="Polar residues" evidence="1">
    <location>
        <begin position="323"/>
        <end position="334"/>
    </location>
</feature>
<protein>
    <submittedName>
        <fullName evidence="2">Uncharacterized protein</fullName>
    </submittedName>
</protein>
<organism>
    <name type="scientific">Branchiostoma floridae</name>
    <name type="common">Florida lancelet</name>
    <name type="synonym">Amphioxus</name>
    <dbReference type="NCBI Taxonomy" id="7739"/>
    <lineage>
        <taxon>Eukaryota</taxon>
        <taxon>Metazoa</taxon>
        <taxon>Chordata</taxon>
        <taxon>Cephalochordata</taxon>
        <taxon>Leptocardii</taxon>
        <taxon>Amphioxiformes</taxon>
        <taxon>Branchiostomatidae</taxon>
        <taxon>Branchiostoma</taxon>
    </lineage>
</organism>
<gene>
    <name evidence="2" type="ORF">BRAFLDRAFT_63270</name>
</gene>
<reference evidence="2" key="1">
    <citation type="journal article" date="2008" name="Nature">
        <title>The amphioxus genome and the evolution of the chordate karyotype.</title>
        <authorList>
            <consortium name="US DOE Joint Genome Institute (JGI-PGF)"/>
            <person name="Putnam N.H."/>
            <person name="Butts T."/>
            <person name="Ferrier D.E.K."/>
            <person name="Furlong R.F."/>
            <person name="Hellsten U."/>
            <person name="Kawashima T."/>
            <person name="Robinson-Rechavi M."/>
            <person name="Shoguchi E."/>
            <person name="Terry A."/>
            <person name="Yu J.-K."/>
            <person name="Benito-Gutierrez E.L."/>
            <person name="Dubchak I."/>
            <person name="Garcia-Fernandez J."/>
            <person name="Gibson-Brown J.J."/>
            <person name="Grigoriev I.V."/>
            <person name="Horton A.C."/>
            <person name="de Jong P.J."/>
            <person name="Jurka J."/>
            <person name="Kapitonov V.V."/>
            <person name="Kohara Y."/>
            <person name="Kuroki Y."/>
            <person name="Lindquist E."/>
            <person name="Lucas S."/>
            <person name="Osoegawa K."/>
            <person name="Pennacchio L.A."/>
            <person name="Salamov A.A."/>
            <person name="Satou Y."/>
            <person name="Sauka-Spengler T."/>
            <person name="Schmutz J."/>
            <person name="Shin-I T."/>
            <person name="Toyoda A."/>
            <person name="Bronner-Fraser M."/>
            <person name="Fujiyama A."/>
            <person name="Holland L.Z."/>
            <person name="Holland P.W.H."/>
            <person name="Satoh N."/>
            <person name="Rokhsar D.S."/>
        </authorList>
    </citation>
    <scope>NUCLEOTIDE SEQUENCE [LARGE SCALE GENOMIC DNA]</scope>
    <source>
        <strain evidence="2">S238N-H82</strain>
        <tissue evidence="2">Testes</tissue>
    </source>
</reference>
<name>C3YKP0_BRAFL</name>
<feature type="region of interest" description="Disordered" evidence="1">
    <location>
        <begin position="1"/>
        <end position="26"/>
    </location>
</feature>
<dbReference type="InParanoid" id="C3YKP0"/>
<feature type="region of interest" description="Disordered" evidence="1">
    <location>
        <begin position="232"/>
        <end position="253"/>
    </location>
</feature>
<accession>C3YKP0</accession>
<evidence type="ECO:0000313" key="2">
    <source>
        <dbReference type="EMBL" id="EEN59108.1"/>
    </source>
</evidence>
<dbReference type="AlphaFoldDB" id="C3YKP0"/>
<feature type="compositionally biased region" description="Polar residues" evidence="1">
    <location>
        <begin position="358"/>
        <end position="373"/>
    </location>
</feature>
<sequence length="479" mass="53761">MEENKFRARGSTLPESELRKLQRQRKTSVDVSACWRRVASVEGCTTSRQNMLLPSDGDRVTKLPPIRAGNRLVGGNLLDEETVCGFGQKAPFPIQARRKRKDTPAISPTTKEQDCLKNIWLEKMSVDKDKKHFLRKSSVSSQQHVEPGLMPSTRSKDERGRYSSLRLQKTVEKEVLPLHLAPDKGHATISVVAGDSFEGENKELTAKPYVDTWSQMAPMRPDRTSLETLPAVVSSDTGDEPRQKFYTNETDWGPVGRRASRQHNWVDPGFAAFGSFVEKNEPDCSDGSTEHCVPAHSVEPVEGEVDNAFVVRRKMGLQQNNEAVQWEPNSSTSHLQRDVSPELSRPSTTLPHVHDFGQRTTLTRPSTSTMDDSTWRNLLTDRKTTKDVRKTNEMVSRGIKPATAANSADESLDNRILQSDKTSVRLPNKRRRWNALVTGFKPVAMATTPVAMATTIDKSKALDKGSYTKQYDSRKKNYL</sequence>
<proteinExistence type="predicted"/>
<dbReference type="EMBL" id="GG666523">
    <property type="protein sequence ID" value="EEN59108.1"/>
    <property type="molecule type" value="Genomic_DNA"/>
</dbReference>